<dbReference type="InterPro" id="IPR050309">
    <property type="entry name" value="Type-B_Carboxylest/Lipase"/>
</dbReference>
<keyword evidence="6" id="KW-1185">Reference proteome</keyword>
<reference evidence="5 6" key="1">
    <citation type="journal article" date="2015" name="Stand. Genomic Sci.">
        <title>Genomic Encyclopedia of Bacterial and Archaeal Type Strains, Phase III: the genomes of soil and plant-associated and newly described type strains.</title>
        <authorList>
            <person name="Whitman W.B."/>
            <person name="Woyke T."/>
            <person name="Klenk H.P."/>
            <person name="Zhou Y."/>
            <person name="Lilburn T.G."/>
            <person name="Beck B.J."/>
            <person name="De Vos P."/>
            <person name="Vandamme P."/>
            <person name="Eisen J.A."/>
            <person name="Garrity G."/>
            <person name="Hugenholtz P."/>
            <person name="Kyrpides N.C."/>
        </authorList>
    </citation>
    <scope>NUCLEOTIDE SEQUENCE [LARGE SCALE GENOMIC DNA]</scope>
    <source>
        <strain evidence="5 6">VKM Ac-2572</strain>
    </source>
</reference>
<dbReference type="PROSITE" id="PS00122">
    <property type="entry name" value="CARBOXYLESTERASE_B_1"/>
    <property type="match status" value="1"/>
</dbReference>
<dbReference type="Gene3D" id="3.40.50.1820">
    <property type="entry name" value="alpha/beta hydrolase"/>
    <property type="match status" value="1"/>
</dbReference>
<dbReference type="InterPro" id="IPR029058">
    <property type="entry name" value="AB_hydrolase_fold"/>
</dbReference>
<dbReference type="PANTHER" id="PTHR11559">
    <property type="entry name" value="CARBOXYLESTERASE"/>
    <property type="match status" value="1"/>
</dbReference>
<evidence type="ECO:0000256" key="3">
    <source>
        <dbReference type="RuleBase" id="RU361235"/>
    </source>
</evidence>
<dbReference type="EMBL" id="SLWN01000015">
    <property type="protein sequence ID" value="TCO18627.1"/>
    <property type="molecule type" value="Genomic_DNA"/>
</dbReference>
<dbReference type="Proteomes" id="UP000294508">
    <property type="component" value="Unassembled WGS sequence"/>
</dbReference>
<dbReference type="AlphaFoldDB" id="A0A4R2H1P9"/>
<dbReference type="GO" id="GO:0016787">
    <property type="term" value="F:hydrolase activity"/>
    <property type="evidence" value="ECO:0007669"/>
    <property type="project" value="UniProtKB-KW"/>
</dbReference>
<dbReference type="InterPro" id="IPR002018">
    <property type="entry name" value="CarbesteraseB"/>
</dbReference>
<keyword evidence="2 3" id="KW-0378">Hydrolase</keyword>
<proteinExistence type="inferred from homology"/>
<sequence length="464" mass="48608">MGLQEGVDAVADGVQLGSVHVEGQLGVAELLQAGVEVAAVDQAGALGAEDCLYLDVKVPRGVRPGERLPVLVWLPGGGFVAGAAQEYDGAKLATSGRLMVVTVNYRLGALGYLSSPALGQGNYGLMDQAAALQWVRRNAASFGGDAGNVTLAGQSAGARSVCALLASPSAHRLFHRAITQSGACENRVPTRAEARAFGAQATEELGCTTAPDVAACLRERPPSRVLAVLGGLFPVNGRSGERPWGPTAGTSVLPQQPGDALRNGTAARVPLLIGGTADEMRGFVSRQSSLTAEQYRAMMVQTFGSQADAVLAKYPVKTSPALALATALSDWGGFIGACPVLRTAQAAAVRQPVYAYEFAEDSGRVLPDGFPLGAYHSQDLPYLWTVNMPQNPYPPLTTEQQRLSATMIGYWTAFARTGNPNGSDRPHWPAFNRSGTVLGLSTTGIAPTPYAANHHCDFWQGLPR</sequence>
<evidence type="ECO:0000313" key="5">
    <source>
        <dbReference type="EMBL" id="TCO18627.1"/>
    </source>
</evidence>
<name>A0A4R2H1P9_9ACTN</name>
<organism evidence="5 6">
    <name type="scientific">Kribbella steppae</name>
    <dbReference type="NCBI Taxonomy" id="2512223"/>
    <lineage>
        <taxon>Bacteria</taxon>
        <taxon>Bacillati</taxon>
        <taxon>Actinomycetota</taxon>
        <taxon>Actinomycetes</taxon>
        <taxon>Propionibacteriales</taxon>
        <taxon>Kribbellaceae</taxon>
        <taxon>Kribbella</taxon>
    </lineage>
</organism>
<dbReference type="EC" id="3.1.1.-" evidence="3"/>
<evidence type="ECO:0000256" key="2">
    <source>
        <dbReference type="ARBA" id="ARBA00022801"/>
    </source>
</evidence>
<evidence type="ECO:0000259" key="4">
    <source>
        <dbReference type="Pfam" id="PF00135"/>
    </source>
</evidence>
<dbReference type="SUPFAM" id="SSF53474">
    <property type="entry name" value="alpha/beta-Hydrolases"/>
    <property type="match status" value="1"/>
</dbReference>
<comment type="caution">
    <text evidence="5">The sequence shown here is derived from an EMBL/GenBank/DDBJ whole genome shotgun (WGS) entry which is preliminary data.</text>
</comment>
<gene>
    <name evidence="5" type="ORF">EV652_115172</name>
</gene>
<comment type="similarity">
    <text evidence="1 3">Belongs to the type-B carboxylesterase/lipase family.</text>
</comment>
<feature type="domain" description="Carboxylesterase type B" evidence="4">
    <location>
        <begin position="47"/>
        <end position="459"/>
    </location>
</feature>
<dbReference type="OrthoDB" id="3199405at2"/>
<dbReference type="Pfam" id="PF00135">
    <property type="entry name" value="COesterase"/>
    <property type="match status" value="1"/>
</dbReference>
<protein>
    <recommendedName>
        <fullName evidence="3">Carboxylic ester hydrolase</fullName>
        <ecNumber evidence="3">3.1.1.-</ecNumber>
    </recommendedName>
</protein>
<dbReference type="InterPro" id="IPR019826">
    <property type="entry name" value="Carboxylesterase_B_AS"/>
</dbReference>
<evidence type="ECO:0000256" key="1">
    <source>
        <dbReference type="ARBA" id="ARBA00005964"/>
    </source>
</evidence>
<accession>A0A4R2H1P9</accession>
<evidence type="ECO:0000313" key="6">
    <source>
        <dbReference type="Proteomes" id="UP000294508"/>
    </source>
</evidence>
<dbReference type="RefSeq" id="WP_158441414.1">
    <property type="nucleotide sequence ID" value="NZ_SLWN01000015.1"/>
</dbReference>